<protein>
    <submittedName>
        <fullName evidence="2">2-methylcitrate synthase</fullName>
    </submittedName>
</protein>
<reference evidence="2" key="1">
    <citation type="submission" date="2021-07" db="EMBL/GenBank/DDBJ databases">
        <authorList>
            <person name="Catto M.A."/>
            <person name="Jacobson A."/>
            <person name="Kennedy G."/>
            <person name="Labadie P."/>
            <person name="Hunt B.G."/>
            <person name="Srinivasan R."/>
        </authorList>
    </citation>
    <scope>NUCLEOTIDE SEQUENCE</scope>
    <source>
        <strain evidence="2">PL_HMW_Pooled</strain>
        <tissue evidence="2">Head</tissue>
    </source>
</reference>
<feature type="region of interest" description="Disordered" evidence="1">
    <location>
        <begin position="473"/>
        <end position="523"/>
    </location>
</feature>
<gene>
    <name evidence="2" type="ORF">KUF71_019957</name>
</gene>
<reference evidence="2" key="2">
    <citation type="journal article" date="2023" name="BMC Genomics">
        <title>Pest status, molecular evolution, and epigenetic factors derived from the genome assembly of Frankliniella fusca, a thysanopteran phytovirus vector.</title>
        <authorList>
            <person name="Catto M.A."/>
            <person name="Labadie P.E."/>
            <person name="Jacobson A.L."/>
            <person name="Kennedy G.G."/>
            <person name="Srinivasan R."/>
            <person name="Hunt B.G."/>
        </authorList>
    </citation>
    <scope>NUCLEOTIDE SEQUENCE</scope>
    <source>
        <strain evidence="2">PL_HMW_Pooled</strain>
    </source>
</reference>
<evidence type="ECO:0000313" key="3">
    <source>
        <dbReference type="Proteomes" id="UP001219518"/>
    </source>
</evidence>
<feature type="region of interest" description="Disordered" evidence="1">
    <location>
        <begin position="545"/>
        <end position="586"/>
    </location>
</feature>
<comment type="caution">
    <text evidence="2">The sequence shown here is derived from an EMBL/GenBank/DDBJ whole genome shotgun (WGS) entry which is preliminary data.</text>
</comment>
<name>A0AAE1L826_9NEOP</name>
<feature type="compositionally biased region" description="Low complexity" evidence="1">
    <location>
        <begin position="477"/>
        <end position="490"/>
    </location>
</feature>
<accession>A0AAE1L826</accession>
<keyword evidence="3" id="KW-1185">Reference proteome</keyword>
<evidence type="ECO:0000313" key="2">
    <source>
        <dbReference type="EMBL" id="KAK3909948.1"/>
    </source>
</evidence>
<feature type="region of interest" description="Disordered" evidence="1">
    <location>
        <begin position="268"/>
        <end position="292"/>
    </location>
</feature>
<sequence length="586" mass="64374">MQSQILPALQIPMPTLYNGSATDPMRPRPKPSIIEMVLYNMAAMLASFAAGYDVRLSNVTPFHPCLHPERSEDFGQQQQWLSGPDSGFLRNSHGSVEMEFVSSTGYPHNTYHGPVRHYRPHLNNALMQKQLESNYTSPVNDEDIRPLHSQLSALKLTHSGSQGSSLAGSRTVSRSSSRAGSPRRKSSVSSEPPEALSHSNLGSPFLQTRILSSTNENLNYGLNSLPTDVTQMNVLHRQSTAVPDYRGSPLHYKPRHEFDGQQHLSYLGQSSSDTANPHHPVFDSSRNNLGSSTTSVMSNVTYTPPLSRPPSRLATGYFLGPNTSCGSNLSYTSNVSLNLGMDDEILGRPMHSTPMPHSDWSSEYTPPLKYYHQTSRDLIDRDPSYFHRPPTTDSLTSEDSSYVSAKEGSYSSSSISRVRFSPIPSLMASSSGVWSGGTESGLYDISSLSNIHNSTESQHGNLLPSSFEKEPIGDFGSSRVRSSIKRSSYSPMAIRSGPKDSSYTSGDQMTSLTDILPNEDSPHFPCRVRFSPVSTSRLGTISALSEIQPDLKGHPPRDTTPVQDLTRVFGRQSRESSLTRQATEEP</sequence>
<feature type="region of interest" description="Disordered" evidence="1">
    <location>
        <begin position="157"/>
        <end position="201"/>
    </location>
</feature>
<dbReference type="AlphaFoldDB" id="A0AAE1L826"/>
<dbReference type="EMBL" id="JAHWGI010000134">
    <property type="protein sequence ID" value="KAK3909948.1"/>
    <property type="molecule type" value="Genomic_DNA"/>
</dbReference>
<feature type="compositionally biased region" description="Polar residues" evidence="1">
    <location>
        <begin position="499"/>
        <end position="513"/>
    </location>
</feature>
<organism evidence="2 3">
    <name type="scientific">Frankliniella fusca</name>
    <dbReference type="NCBI Taxonomy" id="407009"/>
    <lineage>
        <taxon>Eukaryota</taxon>
        <taxon>Metazoa</taxon>
        <taxon>Ecdysozoa</taxon>
        <taxon>Arthropoda</taxon>
        <taxon>Hexapoda</taxon>
        <taxon>Insecta</taxon>
        <taxon>Pterygota</taxon>
        <taxon>Neoptera</taxon>
        <taxon>Paraneoptera</taxon>
        <taxon>Thysanoptera</taxon>
        <taxon>Terebrantia</taxon>
        <taxon>Thripoidea</taxon>
        <taxon>Thripidae</taxon>
        <taxon>Frankliniella</taxon>
    </lineage>
</organism>
<feature type="region of interest" description="Disordered" evidence="1">
    <location>
        <begin position="381"/>
        <end position="403"/>
    </location>
</feature>
<proteinExistence type="predicted"/>
<dbReference type="Proteomes" id="UP001219518">
    <property type="component" value="Unassembled WGS sequence"/>
</dbReference>
<feature type="compositionally biased region" description="Polar residues" evidence="1">
    <location>
        <begin position="575"/>
        <end position="586"/>
    </location>
</feature>
<feature type="compositionally biased region" description="Low complexity" evidence="1">
    <location>
        <begin position="164"/>
        <end position="180"/>
    </location>
</feature>
<evidence type="ECO:0000256" key="1">
    <source>
        <dbReference type="SAM" id="MobiDB-lite"/>
    </source>
</evidence>